<gene>
    <name evidence="2" type="ORF">COA17_09640</name>
</gene>
<evidence type="ECO:0000256" key="1">
    <source>
        <dbReference type="SAM" id="MobiDB-lite"/>
    </source>
</evidence>
<protein>
    <submittedName>
        <fullName evidence="2">Uncharacterized protein</fullName>
    </submittedName>
</protein>
<feature type="region of interest" description="Disordered" evidence="1">
    <location>
        <begin position="1"/>
        <end position="34"/>
    </location>
</feature>
<feature type="region of interest" description="Disordered" evidence="1">
    <location>
        <begin position="63"/>
        <end position="89"/>
    </location>
</feature>
<dbReference type="AlphaFoldDB" id="A0A2A4HXP5"/>
<reference evidence="2 3" key="1">
    <citation type="submission" date="2017-09" db="EMBL/GenBank/DDBJ databases">
        <title>Sphingomonas ginsenosidimutans KACC 14949, whole genome shotgun sequence.</title>
        <authorList>
            <person name="Feng G."/>
            <person name="Zhu H."/>
        </authorList>
    </citation>
    <scope>NUCLEOTIDE SEQUENCE [LARGE SCALE GENOMIC DNA]</scope>
    <source>
        <strain evidence="2 3">KACC 14949</strain>
    </source>
</reference>
<dbReference type="Proteomes" id="UP000218784">
    <property type="component" value="Unassembled WGS sequence"/>
</dbReference>
<dbReference type="EMBL" id="NWVD01000003">
    <property type="protein sequence ID" value="PCG09140.1"/>
    <property type="molecule type" value="Genomic_DNA"/>
</dbReference>
<evidence type="ECO:0000313" key="3">
    <source>
        <dbReference type="Proteomes" id="UP000218784"/>
    </source>
</evidence>
<feature type="compositionally biased region" description="Low complexity" evidence="1">
    <location>
        <begin position="1"/>
        <end position="12"/>
    </location>
</feature>
<comment type="caution">
    <text evidence="2">The sequence shown here is derived from an EMBL/GenBank/DDBJ whole genome shotgun (WGS) entry which is preliminary data.</text>
</comment>
<name>A0A2A4HXP5_9SPHN</name>
<evidence type="ECO:0000313" key="2">
    <source>
        <dbReference type="EMBL" id="PCG09140.1"/>
    </source>
</evidence>
<proteinExistence type="predicted"/>
<sequence length="89" mass="9334">MAVGTADASAAATLIQRPAAGSDGSDRQDARRQAPVLDDMMVTTTRRWQHAIPCVSAALREIDAPPPRGAGISVESRSRRCRSTDGSSA</sequence>
<organism evidence="2 3">
    <name type="scientific">Sphingomonas ginsenosidimutans</name>
    <dbReference type="NCBI Taxonomy" id="862134"/>
    <lineage>
        <taxon>Bacteria</taxon>
        <taxon>Pseudomonadati</taxon>
        <taxon>Pseudomonadota</taxon>
        <taxon>Alphaproteobacteria</taxon>
        <taxon>Sphingomonadales</taxon>
        <taxon>Sphingomonadaceae</taxon>
        <taxon>Sphingomonas</taxon>
    </lineage>
</organism>
<keyword evidence="3" id="KW-1185">Reference proteome</keyword>
<accession>A0A2A4HXP5</accession>